<keyword evidence="3" id="KW-1185">Reference proteome</keyword>
<gene>
    <name evidence="2" type="ORF">C7K55_06015</name>
</gene>
<feature type="compositionally biased region" description="Basic and acidic residues" evidence="1">
    <location>
        <begin position="94"/>
        <end position="105"/>
    </location>
</feature>
<evidence type="ECO:0000256" key="1">
    <source>
        <dbReference type="SAM" id="MobiDB-lite"/>
    </source>
</evidence>
<proteinExistence type="predicted"/>
<feature type="region of interest" description="Disordered" evidence="1">
    <location>
        <begin position="73"/>
        <end position="105"/>
    </location>
</feature>
<dbReference type="EMBL" id="PXXO01000005">
    <property type="protein sequence ID" value="PSJ05982.1"/>
    <property type="molecule type" value="Genomic_DNA"/>
</dbReference>
<sequence>MTEILQFLALVAGIAGLVVAAVLLNERFSTRSEDERLLPEEFQEEDEREHLQRVMNEVHERVMSSRKFIRDRMSDRIDKQPRTGSRGGRYTIGKTKDGHPYRRYF</sequence>
<accession>A0A2P7MXN3</accession>
<reference evidence="2 3" key="1">
    <citation type="journal article" date="2018" name="Environ. Microbiol.">
        <title>Ecological and genomic features of two widespread freshwater picocyanobacteria.</title>
        <authorList>
            <person name="Cabello-Yeves P.J."/>
            <person name="Picazo A."/>
            <person name="Camacho A."/>
            <person name="Callieri C."/>
            <person name="Rosselli R."/>
            <person name="Roda-Garcia J.J."/>
            <person name="Coutinho F.H."/>
            <person name="Rodriguez-Valera F."/>
        </authorList>
    </citation>
    <scope>NUCLEOTIDE SEQUENCE [LARGE SCALE GENOMIC DNA]</scope>
    <source>
        <strain evidence="2 3">Tous</strain>
    </source>
</reference>
<dbReference type="AlphaFoldDB" id="A0A2P7MXN3"/>
<protein>
    <submittedName>
        <fullName evidence="2">Uncharacterized protein</fullName>
    </submittedName>
</protein>
<dbReference type="Proteomes" id="UP000243002">
    <property type="component" value="Unassembled WGS sequence"/>
</dbReference>
<organism evidence="2 3">
    <name type="scientific">Cyanobium usitatum str. Tous</name>
    <dbReference type="NCBI Taxonomy" id="2116684"/>
    <lineage>
        <taxon>Bacteria</taxon>
        <taxon>Bacillati</taxon>
        <taxon>Cyanobacteriota</taxon>
        <taxon>Cyanophyceae</taxon>
        <taxon>Synechococcales</taxon>
        <taxon>Prochlorococcaceae</taxon>
        <taxon>Cyanobium</taxon>
    </lineage>
</organism>
<dbReference type="RefSeq" id="WP_106502501.1">
    <property type="nucleotide sequence ID" value="NZ_PXXO01000005.1"/>
</dbReference>
<evidence type="ECO:0000313" key="2">
    <source>
        <dbReference type="EMBL" id="PSJ05982.1"/>
    </source>
</evidence>
<name>A0A2P7MXN3_9CYAN</name>
<comment type="caution">
    <text evidence="2">The sequence shown here is derived from an EMBL/GenBank/DDBJ whole genome shotgun (WGS) entry which is preliminary data.</text>
</comment>
<evidence type="ECO:0000313" key="3">
    <source>
        <dbReference type="Proteomes" id="UP000243002"/>
    </source>
</evidence>